<dbReference type="EMBL" id="ACIP02000002">
    <property type="protein sequence ID" value="EEP28601.1"/>
    <property type="molecule type" value="Genomic_DNA"/>
</dbReference>
<accession>C4GBV8</accession>
<dbReference type="AlphaFoldDB" id="C4GBV8"/>
<name>C4GBV8_9FIRM</name>
<gene>
    <name evidence="1" type="ORF">GCWU000342_01411</name>
</gene>
<dbReference type="STRING" id="626523.GCWU000342_01411"/>
<evidence type="ECO:0000313" key="1">
    <source>
        <dbReference type="EMBL" id="EEP28601.1"/>
    </source>
</evidence>
<dbReference type="Proteomes" id="UP000003494">
    <property type="component" value="Unassembled WGS sequence"/>
</dbReference>
<protein>
    <submittedName>
        <fullName evidence="1">Uncharacterized protein</fullName>
    </submittedName>
</protein>
<sequence length="96" mass="10160">MLAEIQGPLPESELPAGGQVVEAIIAQAVLLCHISVSGICPSLLCRSVLAFALPCAAGASWYLPFLASQERSGIYASFAPQSDPLVFERGTFCYNE</sequence>
<proteinExistence type="predicted"/>
<dbReference type="HOGENOM" id="CLU_2358158_0_0_9"/>
<keyword evidence="2" id="KW-1185">Reference proteome</keyword>
<evidence type="ECO:0000313" key="2">
    <source>
        <dbReference type="Proteomes" id="UP000003494"/>
    </source>
</evidence>
<comment type="caution">
    <text evidence="1">The sequence shown here is derived from an EMBL/GenBank/DDBJ whole genome shotgun (WGS) entry which is preliminary data.</text>
</comment>
<reference evidence="1" key="1">
    <citation type="submission" date="2009-04" db="EMBL/GenBank/DDBJ databases">
        <authorList>
            <person name="Weinstock G."/>
            <person name="Sodergren E."/>
            <person name="Clifton S."/>
            <person name="Fulton L."/>
            <person name="Fulton B."/>
            <person name="Courtney L."/>
            <person name="Fronick C."/>
            <person name="Harrison M."/>
            <person name="Strong C."/>
            <person name="Farmer C."/>
            <person name="Delahaunty K."/>
            <person name="Markovic C."/>
            <person name="Hall O."/>
            <person name="Minx P."/>
            <person name="Tomlinson C."/>
            <person name="Mitreva M."/>
            <person name="Nelson J."/>
            <person name="Hou S."/>
            <person name="Wollam A."/>
            <person name="Pepin K.H."/>
            <person name="Johnson M."/>
            <person name="Bhonagiri V."/>
            <person name="Nash W.E."/>
            <person name="Warren W."/>
            <person name="Chinwalla A."/>
            <person name="Mardis E.R."/>
            <person name="Wilson R.K."/>
        </authorList>
    </citation>
    <scope>NUCLEOTIDE SEQUENCE [LARGE SCALE GENOMIC DNA]</scope>
    <source>
        <strain evidence="1">DSM 14600</strain>
    </source>
</reference>
<organism evidence="1 2">
    <name type="scientific">Shuttleworthella satelles DSM 14600</name>
    <dbReference type="NCBI Taxonomy" id="626523"/>
    <lineage>
        <taxon>Bacteria</taxon>
        <taxon>Bacillati</taxon>
        <taxon>Bacillota</taxon>
        <taxon>Clostridia</taxon>
        <taxon>Lachnospirales</taxon>
        <taxon>Lachnospiraceae</taxon>
        <taxon>Shuttleworthella</taxon>
    </lineage>
</organism>